<reference evidence="9" key="2">
    <citation type="journal article" date="2023" name="Int. J. Mol. Sci.">
        <title>De Novo Assembly and Annotation of 11 Diverse Shrub Willow (Salix) Genomes Reveals Novel Gene Organization in Sex-Linked Regions.</title>
        <authorList>
            <person name="Hyden B."/>
            <person name="Feng K."/>
            <person name="Yates T.B."/>
            <person name="Jawdy S."/>
            <person name="Cereghino C."/>
            <person name="Smart L.B."/>
            <person name="Muchero W."/>
        </authorList>
    </citation>
    <scope>NUCLEOTIDE SEQUENCE</scope>
    <source>
        <tissue evidence="9">Shoot tip</tissue>
    </source>
</reference>
<dbReference type="GO" id="GO:0016705">
    <property type="term" value="F:oxidoreductase activity, acting on paired donors, with incorporation or reduction of molecular oxygen"/>
    <property type="evidence" value="ECO:0007669"/>
    <property type="project" value="InterPro"/>
</dbReference>
<evidence type="ECO:0000313" key="9">
    <source>
        <dbReference type="EMBL" id="KAJ6717050.1"/>
    </source>
</evidence>
<organism evidence="9 10">
    <name type="scientific">Salix koriyanagi</name>
    <dbReference type="NCBI Taxonomy" id="2511006"/>
    <lineage>
        <taxon>Eukaryota</taxon>
        <taxon>Viridiplantae</taxon>
        <taxon>Streptophyta</taxon>
        <taxon>Embryophyta</taxon>
        <taxon>Tracheophyta</taxon>
        <taxon>Spermatophyta</taxon>
        <taxon>Magnoliopsida</taxon>
        <taxon>eudicotyledons</taxon>
        <taxon>Gunneridae</taxon>
        <taxon>Pentapetalae</taxon>
        <taxon>rosids</taxon>
        <taxon>fabids</taxon>
        <taxon>Malpighiales</taxon>
        <taxon>Salicaceae</taxon>
        <taxon>Saliceae</taxon>
        <taxon>Salix</taxon>
    </lineage>
</organism>
<evidence type="ECO:0000256" key="1">
    <source>
        <dbReference type="ARBA" id="ARBA00001971"/>
    </source>
</evidence>
<keyword evidence="3 8" id="KW-0349">Heme</keyword>
<dbReference type="SUPFAM" id="SSF48264">
    <property type="entry name" value="Cytochrome P450"/>
    <property type="match status" value="1"/>
</dbReference>
<keyword evidence="5" id="KW-0560">Oxidoreductase</keyword>
<evidence type="ECO:0000256" key="4">
    <source>
        <dbReference type="ARBA" id="ARBA00022723"/>
    </source>
</evidence>
<evidence type="ECO:0000256" key="6">
    <source>
        <dbReference type="ARBA" id="ARBA00023004"/>
    </source>
</evidence>
<dbReference type="InterPro" id="IPR036396">
    <property type="entry name" value="Cyt_P450_sf"/>
</dbReference>
<evidence type="ECO:0000256" key="2">
    <source>
        <dbReference type="ARBA" id="ARBA00010617"/>
    </source>
</evidence>
<dbReference type="GO" id="GO:0004497">
    <property type="term" value="F:monooxygenase activity"/>
    <property type="evidence" value="ECO:0007669"/>
    <property type="project" value="UniProtKB-KW"/>
</dbReference>
<keyword evidence="10" id="KW-1185">Reference proteome</keyword>
<gene>
    <name evidence="9" type="ORF">OIU74_009550</name>
</gene>
<reference evidence="9" key="1">
    <citation type="submission" date="2022-11" db="EMBL/GenBank/DDBJ databases">
        <authorList>
            <person name="Hyden B.L."/>
            <person name="Feng K."/>
            <person name="Yates T."/>
            <person name="Jawdy S."/>
            <person name="Smart L.B."/>
            <person name="Muchero W."/>
        </authorList>
    </citation>
    <scope>NUCLEOTIDE SEQUENCE</scope>
    <source>
        <tissue evidence="9">Shoot tip</tissue>
    </source>
</reference>
<comment type="similarity">
    <text evidence="2">Belongs to the cytochrome P450 family.</text>
</comment>
<evidence type="ECO:0000313" key="10">
    <source>
        <dbReference type="Proteomes" id="UP001151752"/>
    </source>
</evidence>
<dbReference type="InterPro" id="IPR002401">
    <property type="entry name" value="Cyt_P450_E_grp-I"/>
</dbReference>
<sequence>MINQRRKAGFSENNDLLSRFMTYITDEKYLRDIVISFLLAGRDTVASGLTSFFWLLSQRPEVESAIRAETEKVMGSNQDLPSFQEMREMHCLNAAVHESLRLYPPVQFDSKFSQDDDVLPDGTFVPKGTRATYHQYAMGRMEQIWGPDCLEFKPERWLKNGVFVPANPFKICLGKEMALVEMKAVALAIIRGFNTRVVDPNQVPRFSPGLTATVRGGLPVVIQEREA</sequence>
<dbReference type="GO" id="GO:0020037">
    <property type="term" value="F:heme binding"/>
    <property type="evidence" value="ECO:0007669"/>
    <property type="project" value="InterPro"/>
</dbReference>
<evidence type="ECO:0000256" key="3">
    <source>
        <dbReference type="ARBA" id="ARBA00022617"/>
    </source>
</evidence>
<protein>
    <submittedName>
        <fullName evidence="9">CYTOCHROME P450 FAMILY PROTEIN EXPRESSED</fullName>
    </submittedName>
</protein>
<dbReference type="Proteomes" id="UP001151752">
    <property type="component" value="Chromosome 9"/>
</dbReference>
<proteinExistence type="inferred from homology"/>
<name>A0A9Q0TSL9_9ROSI</name>
<comment type="caution">
    <text evidence="9">The sequence shown here is derived from an EMBL/GenBank/DDBJ whole genome shotgun (WGS) entry which is preliminary data.</text>
</comment>
<keyword evidence="7" id="KW-0503">Monooxygenase</keyword>
<keyword evidence="4 8" id="KW-0479">Metal-binding</keyword>
<accession>A0A9Q0TSL9</accession>
<dbReference type="AlphaFoldDB" id="A0A9Q0TSL9"/>
<dbReference type="PRINTS" id="PR00385">
    <property type="entry name" value="P450"/>
</dbReference>
<evidence type="ECO:0000256" key="7">
    <source>
        <dbReference type="ARBA" id="ARBA00023033"/>
    </source>
</evidence>
<dbReference type="EMBL" id="JAPFFM010000014">
    <property type="protein sequence ID" value="KAJ6717050.1"/>
    <property type="molecule type" value="Genomic_DNA"/>
</dbReference>
<evidence type="ECO:0000256" key="8">
    <source>
        <dbReference type="PIRSR" id="PIRSR602401-1"/>
    </source>
</evidence>
<comment type="cofactor">
    <cofactor evidence="1 8">
        <name>heme</name>
        <dbReference type="ChEBI" id="CHEBI:30413"/>
    </cofactor>
</comment>
<feature type="binding site" description="axial binding residue" evidence="8">
    <location>
        <position position="172"/>
    </location>
    <ligand>
        <name>heme</name>
        <dbReference type="ChEBI" id="CHEBI:30413"/>
    </ligand>
    <ligandPart>
        <name>Fe</name>
        <dbReference type="ChEBI" id="CHEBI:18248"/>
    </ligandPart>
</feature>
<keyword evidence="6 8" id="KW-0408">Iron</keyword>
<evidence type="ECO:0000256" key="5">
    <source>
        <dbReference type="ARBA" id="ARBA00023002"/>
    </source>
</evidence>
<dbReference type="PANTHER" id="PTHR24296">
    <property type="entry name" value="CYTOCHROME P450"/>
    <property type="match status" value="1"/>
</dbReference>
<dbReference type="Pfam" id="PF00067">
    <property type="entry name" value="p450"/>
    <property type="match status" value="1"/>
</dbReference>
<dbReference type="PRINTS" id="PR00463">
    <property type="entry name" value="EP450I"/>
</dbReference>
<dbReference type="InterPro" id="IPR001128">
    <property type="entry name" value="Cyt_P450"/>
</dbReference>
<dbReference type="GO" id="GO:0005506">
    <property type="term" value="F:iron ion binding"/>
    <property type="evidence" value="ECO:0007669"/>
    <property type="project" value="InterPro"/>
</dbReference>
<dbReference type="Gene3D" id="1.10.630.10">
    <property type="entry name" value="Cytochrome P450"/>
    <property type="match status" value="1"/>
</dbReference>